<evidence type="ECO:0000256" key="3">
    <source>
        <dbReference type="ARBA" id="ARBA00009431"/>
    </source>
</evidence>
<feature type="region of interest" description="Disordered" evidence="16">
    <location>
        <begin position="484"/>
        <end position="503"/>
    </location>
</feature>
<keyword evidence="6 17" id="KW-0812">Transmembrane</keyword>
<evidence type="ECO:0000313" key="18">
    <source>
        <dbReference type="EMBL" id="KAK0514499.1"/>
    </source>
</evidence>
<evidence type="ECO:0000256" key="9">
    <source>
        <dbReference type="ARBA" id="ARBA00022801"/>
    </source>
</evidence>
<dbReference type="EC" id="3.4.16.-" evidence="15"/>
<evidence type="ECO:0000256" key="5">
    <source>
        <dbReference type="ARBA" id="ARBA00022670"/>
    </source>
</evidence>
<dbReference type="Pfam" id="PF00450">
    <property type="entry name" value="Peptidase_S10"/>
    <property type="match status" value="1"/>
</dbReference>
<feature type="signal peptide" evidence="15">
    <location>
        <begin position="1"/>
        <end position="35"/>
    </location>
</feature>
<dbReference type="Proteomes" id="UP001166286">
    <property type="component" value="Unassembled WGS sequence"/>
</dbReference>
<keyword evidence="4 15" id="KW-0121">Carboxypeptidase</keyword>
<dbReference type="SUPFAM" id="SSF53474">
    <property type="entry name" value="alpha/beta-Hydrolases"/>
    <property type="match status" value="1"/>
</dbReference>
<dbReference type="PANTHER" id="PTHR11802:SF190">
    <property type="entry name" value="PHEROMONE-PROCESSING CARBOXYPEPTIDASE KEX1"/>
    <property type="match status" value="1"/>
</dbReference>
<comment type="similarity">
    <text evidence="3 15">Belongs to the peptidase S10 family.</text>
</comment>
<evidence type="ECO:0000256" key="7">
    <source>
        <dbReference type="ARBA" id="ARBA00022703"/>
    </source>
</evidence>
<evidence type="ECO:0000256" key="4">
    <source>
        <dbReference type="ARBA" id="ARBA00022645"/>
    </source>
</evidence>
<comment type="caution">
    <text evidence="18">The sequence shown here is derived from an EMBL/GenBank/DDBJ whole genome shotgun (WGS) entry which is preliminary data.</text>
</comment>
<dbReference type="GO" id="GO:0006915">
    <property type="term" value="P:apoptotic process"/>
    <property type="evidence" value="ECO:0007669"/>
    <property type="project" value="UniProtKB-KW"/>
</dbReference>
<dbReference type="Gene3D" id="3.40.50.1820">
    <property type="entry name" value="alpha/beta hydrolase"/>
    <property type="match status" value="1"/>
</dbReference>
<keyword evidence="10 17" id="KW-1133">Transmembrane helix</keyword>
<sequence length="639" mass="71584">MSARSLRPIPRRPLLRGFAYQLWLCLCLSLWHVSAEQNTAAKTAADYYVDRLPGQPAGTILKMHAGHIEVEEAHNGNLFFWHFQNRHIAERQRTVLWLNGGPGCSSMDGALMEIGPYRVTPEQSLRYNDGSWDEFANVLFVDNPVGTGFSYVDTDSYDHELKQMADHMVTFLKKFFALFPEYEENDLYIAGESYAGQHIPYIAQAILANNDSPTQTKVWPLKGLLIGNGWISPVEQYNSYLPMAYGAGLVQGGSSEAKQLETQQQTCMNDINKPGGMDKVDLPGCETILQEILRVSQKDGQCYNMYDLRLRDSYPSCGMNWPPDLKQVTPYLRRQDVKDALHINKDKTTGWTECSGSVSSNFNTVNSKPSIQILPDILKTVPILLFSGDQDLICNHIGTEELIHNMEWNGGKGFELSPGTWAPRRDWTFEGEPAGIYQEARNLTYVLFYNSSHMVPFDYPRRTRDMLDRFLGVDIASIGGKPADSRIDGEKGVETSVGGHPNSTTAEQAEAAKLEEAKWAAYYKSGEVALIVVIILASAWGFYVWRDRRRRAGYEGLFGGSNGHLMRKRQGRDVEAADFDEAELDDLHVASPNPQEDGVEERYSLGGDSDDEEDIGKGRGLVGNGHANEGMEGRYKDEK</sequence>
<feature type="region of interest" description="Disordered" evidence="16">
    <location>
        <begin position="589"/>
        <end position="639"/>
    </location>
</feature>
<keyword evidence="5 15" id="KW-0645">Protease</keyword>
<gene>
    <name evidence="18" type="ORF">JMJ35_003116</name>
</gene>
<name>A0AA39V6M4_9LECA</name>
<evidence type="ECO:0000256" key="16">
    <source>
        <dbReference type="SAM" id="MobiDB-lite"/>
    </source>
</evidence>
<evidence type="ECO:0000256" key="10">
    <source>
        <dbReference type="ARBA" id="ARBA00022989"/>
    </source>
</evidence>
<evidence type="ECO:0000256" key="15">
    <source>
        <dbReference type="RuleBase" id="RU361156"/>
    </source>
</evidence>
<comment type="catalytic activity">
    <reaction evidence="1">
        <text>Preferential release of a C-terminal arginine or lysine residue.</text>
        <dbReference type="EC" id="3.4.16.6"/>
    </reaction>
</comment>
<evidence type="ECO:0000256" key="14">
    <source>
        <dbReference type="ARBA" id="ARBA00037042"/>
    </source>
</evidence>
<dbReference type="PROSITE" id="PS00131">
    <property type="entry name" value="CARBOXYPEPT_SER_SER"/>
    <property type="match status" value="1"/>
</dbReference>
<evidence type="ECO:0000256" key="8">
    <source>
        <dbReference type="ARBA" id="ARBA00022729"/>
    </source>
</evidence>
<proteinExistence type="inferred from homology"/>
<evidence type="ECO:0000256" key="12">
    <source>
        <dbReference type="ARBA" id="ARBA00023136"/>
    </source>
</evidence>
<evidence type="ECO:0000256" key="17">
    <source>
        <dbReference type="SAM" id="Phobius"/>
    </source>
</evidence>
<dbReference type="PRINTS" id="PR00724">
    <property type="entry name" value="CRBOXYPTASEC"/>
</dbReference>
<dbReference type="InterPro" id="IPR029058">
    <property type="entry name" value="AB_hydrolase_fold"/>
</dbReference>
<comment type="subcellular location">
    <subcellularLocation>
        <location evidence="2">Golgi apparatus</location>
        <location evidence="2">trans-Golgi network membrane</location>
        <topology evidence="2">Single-pass type I membrane protein</topology>
    </subcellularLocation>
</comment>
<keyword evidence="12 17" id="KW-0472">Membrane</keyword>
<dbReference type="PANTHER" id="PTHR11802">
    <property type="entry name" value="SERINE PROTEASE FAMILY S10 SERINE CARBOXYPEPTIDASE"/>
    <property type="match status" value="1"/>
</dbReference>
<dbReference type="EMBL" id="JAFEKC020000005">
    <property type="protein sequence ID" value="KAK0514499.1"/>
    <property type="molecule type" value="Genomic_DNA"/>
</dbReference>
<evidence type="ECO:0000256" key="2">
    <source>
        <dbReference type="ARBA" id="ARBA00004393"/>
    </source>
</evidence>
<keyword evidence="13" id="KW-0325">Glycoprotein</keyword>
<evidence type="ECO:0000256" key="1">
    <source>
        <dbReference type="ARBA" id="ARBA00001003"/>
    </source>
</evidence>
<feature type="compositionally biased region" description="Basic and acidic residues" evidence="16">
    <location>
        <begin position="484"/>
        <end position="493"/>
    </location>
</feature>
<feature type="chain" id="PRO_5041486639" description="Carboxypeptidase" evidence="15">
    <location>
        <begin position="36"/>
        <end position="639"/>
    </location>
</feature>
<organism evidence="18 19">
    <name type="scientific">Cladonia borealis</name>
    <dbReference type="NCBI Taxonomy" id="184061"/>
    <lineage>
        <taxon>Eukaryota</taxon>
        <taxon>Fungi</taxon>
        <taxon>Dikarya</taxon>
        <taxon>Ascomycota</taxon>
        <taxon>Pezizomycotina</taxon>
        <taxon>Lecanoromycetes</taxon>
        <taxon>OSLEUM clade</taxon>
        <taxon>Lecanoromycetidae</taxon>
        <taxon>Lecanorales</taxon>
        <taxon>Lecanorineae</taxon>
        <taxon>Cladoniaceae</taxon>
        <taxon>Cladonia</taxon>
    </lineage>
</organism>
<dbReference type="InterPro" id="IPR018202">
    <property type="entry name" value="Ser_caboxypep_ser_AS"/>
</dbReference>
<accession>A0AA39V6M4</accession>
<keyword evidence="19" id="KW-1185">Reference proteome</keyword>
<keyword evidence="7" id="KW-0053">Apoptosis</keyword>
<comment type="function">
    <text evidence="14">Protease with a carboxypeptidase B-like function involved in the C-terminal processing of the lysine and arginine residues from protein precursors. Promotes cell fusion and is involved in the programmed cell death.</text>
</comment>
<keyword evidence="9 15" id="KW-0378">Hydrolase</keyword>
<dbReference type="FunFam" id="3.40.50.1820:FF:000121">
    <property type="entry name" value="Carboxypeptidase D"/>
    <property type="match status" value="1"/>
</dbReference>
<keyword evidence="8 15" id="KW-0732">Signal</keyword>
<dbReference type="GO" id="GO:0006508">
    <property type="term" value="P:proteolysis"/>
    <property type="evidence" value="ECO:0007669"/>
    <property type="project" value="UniProtKB-KW"/>
</dbReference>
<dbReference type="GO" id="GO:0005802">
    <property type="term" value="C:trans-Golgi network"/>
    <property type="evidence" value="ECO:0007669"/>
    <property type="project" value="TreeGrafter"/>
</dbReference>
<keyword evidence="11" id="KW-0333">Golgi apparatus</keyword>
<feature type="transmembrane region" description="Helical" evidence="17">
    <location>
        <begin position="528"/>
        <end position="545"/>
    </location>
</feature>
<evidence type="ECO:0000256" key="6">
    <source>
        <dbReference type="ARBA" id="ARBA00022692"/>
    </source>
</evidence>
<feature type="compositionally biased region" description="Basic and acidic residues" evidence="16">
    <location>
        <begin position="629"/>
        <end position="639"/>
    </location>
</feature>
<evidence type="ECO:0000313" key="19">
    <source>
        <dbReference type="Proteomes" id="UP001166286"/>
    </source>
</evidence>
<evidence type="ECO:0000256" key="11">
    <source>
        <dbReference type="ARBA" id="ARBA00023034"/>
    </source>
</evidence>
<protein>
    <recommendedName>
        <fullName evidence="15">Carboxypeptidase</fullName>
        <ecNumber evidence="15">3.4.16.-</ecNumber>
    </recommendedName>
</protein>
<reference evidence="18" key="1">
    <citation type="submission" date="2023-03" db="EMBL/GenBank/DDBJ databases">
        <title>Complete genome of Cladonia borealis.</title>
        <authorList>
            <person name="Park H."/>
        </authorList>
    </citation>
    <scope>NUCLEOTIDE SEQUENCE</scope>
    <source>
        <strain evidence="18">ANT050790</strain>
    </source>
</reference>
<dbReference type="AlphaFoldDB" id="A0AA39V6M4"/>
<dbReference type="InterPro" id="IPR001563">
    <property type="entry name" value="Peptidase_S10"/>
</dbReference>
<evidence type="ECO:0000256" key="13">
    <source>
        <dbReference type="ARBA" id="ARBA00023180"/>
    </source>
</evidence>
<dbReference type="GO" id="GO:0004185">
    <property type="term" value="F:serine-type carboxypeptidase activity"/>
    <property type="evidence" value="ECO:0007669"/>
    <property type="project" value="UniProtKB-UniRule"/>
</dbReference>